<evidence type="ECO:0000313" key="2">
    <source>
        <dbReference type="EMBL" id="KAA1375968.1"/>
    </source>
</evidence>
<feature type="signal peptide" evidence="1">
    <location>
        <begin position="1"/>
        <end position="18"/>
    </location>
</feature>
<name>A0A641AL39_9ACTN</name>
<keyword evidence="3" id="KW-1185">Reference proteome</keyword>
<gene>
    <name evidence="2" type="ORF">ESP62_010925</name>
</gene>
<dbReference type="AlphaFoldDB" id="A0A641AL39"/>
<dbReference type="RefSeq" id="WP_129183549.1">
    <property type="nucleotide sequence ID" value="NZ_JAGIOG010000001.1"/>
</dbReference>
<feature type="chain" id="PRO_5025004087" evidence="1">
    <location>
        <begin position="19"/>
        <end position="100"/>
    </location>
</feature>
<keyword evidence="1" id="KW-0732">Signal</keyword>
<dbReference type="EMBL" id="SDPP02000003">
    <property type="protein sequence ID" value="KAA1375968.1"/>
    <property type="molecule type" value="Genomic_DNA"/>
</dbReference>
<accession>A0A641AL39</accession>
<organism evidence="2 3">
    <name type="scientific">Aeromicrobium fastidiosum</name>
    <dbReference type="NCBI Taxonomy" id="52699"/>
    <lineage>
        <taxon>Bacteria</taxon>
        <taxon>Bacillati</taxon>
        <taxon>Actinomycetota</taxon>
        <taxon>Actinomycetes</taxon>
        <taxon>Propionibacteriales</taxon>
        <taxon>Nocardioidaceae</taxon>
        <taxon>Aeromicrobium</taxon>
    </lineage>
</organism>
<dbReference type="OrthoDB" id="3749067at2"/>
<protein>
    <submittedName>
        <fullName evidence="2">Uncharacterized protein</fullName>
    </submittedName>
</protein>
<evidence type="ECO:0000256" key="1">
    <source>
        <dbReference type="SAM" id="SignalP"/>
    </source>
</evidence>
<reference evidence="2" key="1">
    <citation type="submission" date="2019-09" db="EMBL/GenBank/DDBJ databases">
        <authorList>
            <person name="Li J."/>
        </authorList>
    </citation>
    <scope>NUCLEOTIDE SEQUENCE [LARGE SCALE GENOMIC DNA]</scope>
    <source>
        <strain evidence="2">NRBC 14897</strain>
    </source>
</reference>
<comment type="caution">
    <text evidence="2">The sequence shown here is derived from an EMBL/GenBank/DDBJ whole genome shotgun (WGS) entry which is preliminary data.</text>
</comment>
<proteinExistence type="predicted"/>
<evidence type="ECO:0000313" key="3">
    <source>
        <dbReference type="Proteomes" id="UP001515100"/>
    </source>
</evidence>
<dbReference type="Proteomes" id="UP001515100">
    <property type="component" value="Unassembled WGS sequence"/>
</dbReference>
<sequence length="100" mass="10429">MKRLVLLAVLAVAVTVGAAVQIASDGEPGDARRVADVAPFPRTTKPLPVPEMSILEGPWKDETPGIVPRSALPVVPDGFVERCTACATPLTATPLTPIPH</sequence>